<dbReference type="InterPro" id="IPR006674">
    <property type="entry name" value="HD_domain"/>
</dbReference>
<dbReference type="EC" id="3.1.3.89" evidence="5"/>
<dbReference type="GO" id="GO:0046872">
    <property type="term" value="F:metal ion binding"/>
    <property type="evidence" value="ECO:0007669"/>
    <property type="project" value="UniProtKB-KW"/>
</dbReference>
<dbReference type="FunFam" id="1.10.3210.10:FF:000035">
    <property type="entry name" value="HD family hydrolase"/>
    <property type="match status" value="1"/>
</dbReference>
<evidence type="ECO:0000256" key="7">
    <source>
        <dbReference type="ARBA" id="ARBA00022801"/>
    </source>
</evidence>
<dbReference type="PANTHER" id="PTHR11845">
    <property type="entry name" value="5'-DEOXYNUCLEOTIDASE HDDC2"/>
    <property type="match status" value="1"/>
</dbReference>
<keyword evidence="7" id="KW-0378">Hydrolase</keyword>
<comment type="cofactor">
    <cofactor evidence="3">
        <name>Co(2+)</name>
        <dbReference type="ChEBI" id="CHEBI:48828"/>
    </cofactor>
</comment>
<dbReference type="GO" id="GO:0002953">
    <property type="term" value="F:5'-deoxynucleotidase activity"/>
    <property type="evidence" value="ECO:0007669"/>
    <property type="project" value="UniProtKB-EC"/>
</dbReference>
<evidence type="ECO:0000259" key="8">
    <source>
        <dbReference type="SMART" id="SM00471"/>
    </source>
</evidence>
<name>A0A382F3P0_9ZZZZ</name>
<dbReference type="EMBL" id="UINC01047848">
    <property type="protein sequence ID" value="SVB57628.1"/>
    <property type="molecule type" value="Genomic_DNA"/>
</dbReference>
<organism evidence="9">
    <name type="scientific">marine metagenome</name>
    <dbReference type="NCBI Taxonomy" id="408172"/>
    <lineage>
        <taxon>unclassified sequences</taxon>
        <taxon>metagenomes</taxon>
        <taxon>ecological metagenomes</taxon>
    </lineage>
</organism>
<reference evidence="9" key="1">
    <citation type="submission" date="2018-05" db="EMBL/GenBank/DDBJ databases">
        <authorList>
            <person name="Lanie J.A."/>
            <person name="Ng W.-L."/>
            <person name="Kazmierczak K.M."/>
            <person name="Andrzejewski T.M."/>
            <person name="Davidsen T.M."/>
            <person name="Wayne K.J."/>
            <person name="Tettelin H."/>
            <person name="Glass J.I."/>
            <person name="Rusch D."/>
            <person name="Podicherti R."/>
            <person name="Tsui H.-C.T."/>
            <person name="Winkler M.E."/>
        </authorList>
    </citation>
    <scope>NUCLEOTIDE SEQUENCE</scope>
</reference>
<comment type="cofactor">
    <cofactor evidence="2">
        <name>Mn(2+)</name>
        <dbReference type="ChEBI" id="CHEBI:29035"/>
    </cofactor>
</comment>
<evidence type="ECO:0000256" key="5">
    <source>
        <dbReference type="ARBA" id="ARBA00012964"/>
    </source>
</evidence>
<comment type="catalytic activity">
    <reaction evidence="1">
        <text>a 2'-deoxyribonucleoside 5'-phosphate + H2O = a 2'-deoxyribonucleoside + phosphate</text>
        <dbReference type="Rhea" id="RHEA:36167"/>
        <dbReference type="ChEBI" id="CHEBI:15377"/>
        <dbReference type="ChEBI" id="CHEBI:18274"/>
        <dbReference type="ChEBI" id="CHEBI:43474"/>
        <dbReference type="ChEBI" id="CHEBI:65317"/>
        <dbReference type="EC" id="3.1.3.89"/>
    </reaction>
</comment>
<dbReference type="Pfam" id="PF13023">
    <property type="entry name" value="HD_3"/>
    <property type="match status" value="1"/>
</dbReference>
<feature type="domain" description="HD/PDEase" evidence="8">
    <location>
        <begin position="34"/>
        <end position="148"/>
    </location>
</feature>
<keyword evidence="6" id="KW-0479">Metal-binding</keyword>
<protein>
    <recommendedName>
        <fullName evidence="5">5'-deoxynucleotidase</fullName>
        <ecNumber evidence="5">3.1.3.89</ecNumber>
    </recommendedName>
</protein>
<accession>A0A382F3P0</accession>
<dbReference type="GO" id="GO:0005737">
    <property type="term" value="C:cytoplasm"/>
    <property type="evidence" value="ECO:0007669"/>
    <property type="project" value="TreeGrafter"/>
</dbReference>
<dbReference type="AlphaFoldDB" id="A0A382F3P0"/>
<proteinExistence type="predicted"/>
<dbReference type="PANTHER" id="PTHR11845:SF13">
    <property type="entry name" value="5'-DEOXYNUCLEOTIDASE HDDC2"/>
    <property type="match status" value="1"/>
</dbReference>
<evidence type="ECO:0000313" key="9">
    <source>
        <dbReference type="EMBL" id="SVB57628.1"/>
    </source>
</evidence>
<evidence type="ECO:0000256" key="4">
    <source>
        <dbReference type="ARBA" id="ARBA00011738"/>
    </source>
</evidence>
<evidence type="ECO:0000256" key="1">
    <source>
        <dbReference type="ARBA" id="ARBA00001638"/>
    </source>
</evidence>
<dbReference type="SUPFAM" id="SSF109604">
    <property type="entry name" value="HD-domain/PDEase-like"/>
    <property type="match status" value="1"/>
</dbReference>
<comment type="subunit">
    <text evidence="4">Homodimer.</text>
</comment>
<dbReference type="SMART" id="SM00471">
    <property type="entry name" value="HDc"/>
    <property type="match status" value="1"/>
</dbReference>
<evidence type="ECO:0000256" key="3">
    <source>
        <dbReference type="ARBA" id="ARBA00001941"/>
    </source>
</evidence>
<sequence length="181" mass="20785">MSTTNLDHLLRFFHEAGELKNLIRAGWTRYEISRPESVADHSYRMVLMAMALGERAGLDTLRLIMLCVVHDLPEALTGDITPHDGVSDEEKHKREEKALRDLVQDIPDGDAYIELWREYDAQETSEAKMAYQIDKLEMAIQAREYQDAYPENDLSEFIDNVEAAITIPELRRLFDSLNTAS</sequence>
<evidence type="ECO:0000256" key="6">
    <source>
        <dbReference type="ARBA" id="ARBA00022723"/>
    </source>
</evidence>
<dbReference type="InterPro" id="IPR039356">
    <property type="entry name" value="YfbR/HDDC2"/>
</dbReference>
<gene>
    <name evidence="9" type="ORF">METZ01_LOCUS210482</name>
</gene>
<dbReference type="InterPro" id="IPR003607">
    <property type="entry name" value="HD/PDEase_dom"/>
</dbReference>
<dbReference type="Gene3D" id="1.10.3210.10">
    <property type="entry name" value="Hypothetical protein af1432"/>
    <property type="match status" value="1"/>
</dbReference>
<evidence type="ECO:0000256" key="2">
    <source>
        <dbReference type="ARBA" id="ARBA00001936"/>
    </source>
</evidence>